<feature type="transmembrane region" description="Helical" evidence="1">
    <location>
        <begin position="16"/>
        <end position="37"/>
    </location>
</feature>
<feature type="transmembrane region" description="Helical" evidence="1">
    <location>
        <begin position="119"/>
        <end position="139"/>
    </location>
</feature>
<protein>
    <submittedName>
        <fullName evidence="2">DUF2975 domain-containing protein</fullName>
    </submittedName>
</protein>
<dbReference type="RefSeq" id="WP_017224939.1">
    <property type="nucleotide sequence ID" value="NZ_JARJLM010000206.1"/>
</dbReference>
<evidence type="ECO:0000313" key="3">
    <source>
        <dbReference type="Proteomes" id="UP001216674"/>
    </source>
</evidence>
<feature type="transmembrane region" description="Helical" evidence="1">
    <location>
        <begin position="151"/>
        <end position="173"/>
    </location>
</feature>
<name>A0ABT6AM48_9BURK</name>
<keyword evidence="3" id="KW-1185">Reference proteome</keyword>
<dbReference type="InterPro" id="IPR021354">
    <property type="entry name" value="DUF2975"/>
</dbReference>
<organism evidence="2 3">
    <name type="scientific">Cupriavidus basilensis</name>
    <dbReference type="NCBI Taxonomy" id="68895"/>
    <lineage>
        <taxon>Bacteria</taxon>
        <taxon>Pseudomonadati</taxon>
        <taxon>Pseudomonadota</taxon>
        <taxon>Betaproteobacteria</taxon>
        <taxon>Burkholderiales</taxon>
        <taxon>Burkholderiaceae</taxon>
        <taxon>Cupriavidus</taxon>
    </lineage>
</organism>
<keyword evidence="1" id="KW-0472">Membrane</keyword>
<feature type="transmembrane region" description="Helical" evidence="1">
    <location>
        <begin position="67"/>
        <end position="91"/>
    </location>
</feature>
<evidence type="ECO:0000256" key="1">
    <source>
        <dbReference type="SAM" id="Phobius"/>
    </source>
</evidence>
<keyword evidence="1" id="KW-0812">Transmembrane</keyword>
<keyword evidence="1" id="KW-1133">Transmembrane helix</keyword>
<comment type="caution">
    <text evidence="2">The sequence shown here is derived from an EMBL/GenBank/DDBJ whole genome shotgun (WGS) entry which is preliminary data.</text>
</comment>
<sequence>MPDRVSSRIVRISQRLAALSLLLMVGMLLLNGAGWLAPGTHSLDGLRFGLSGRMMSGLPLDLAALPVWTRLGAVLLSSIPLVALAIGLLQLRALFRCYARSEYFSVAAADHMGRAGRAVLAWAMLDFLCEPLLSVWLTIGQPPGHRLVTLSVGAGSVVALFMAACITVIAHILRRASELDQEHRQFV</sequence>
<accession>A0ABT6AM48</accession>
<gene>
    <name evidence="2" type="ORF">P3W85_11955</name>
</gene>
<reference evidence="2 3" key="1">
    <citation type="submission" date="2023-03" db="EMBL/GenBank/DDBJ databases">
        <title>Draft assemblies of triclosan tolerant bacteria isolated from returned activated sludge.</title>
        <authorList>
            <person name="Van Hamelsveld S."/>
        </authorList>
    </citation>
    <scope>NUCLEOTIDE SEQUENCE [LARGE SCALE GENOMIC DNA]</scope>
    <source>
        <strain evidence="2 3">GW210010_S58</strain>
    </source>
</reference>
<dbReference type="Proteomes" id="UP001216674">
    <property type="component" value="Unassembled WGS sequence"/>
</dbReference>
<dbReference type="EMBL" id="JARJLM010000206">
    <property type="protein sequence ID" value="MDF3833657.1"/>
    <property type="molecule type" value="Genomic_DNA"/>
</dbReference>
<dbReference type="Pfam" id="PF11188">
    <property type="entry name" value="DUF2975"/>
    <property type="match status" value="1"/>
</dbReference>
<evidence type="ECO:0000313" key="2">
    <source>
        <dbReference type="EMBL" id="MDF3833657.1"/>
    </source>
</evidence>
<proteinExistence type="predicted"/>